<accession>A0A820GGE7</accession>
<dbReference type="Pfam" id="PF12624">
    <property type="entry name" value="VPS13_N"/>
    <property type="match status" value="1"/>
</dbReference>
<evidence type="ECO:0000256" key="1">
    <source>
        <dbReference type="ARBA" id="ARBA00006545"/>
    </source>
</evidence>
<organism evidence="4 5">
    <name type="scientific">Rotaria sordida</name>
    <dbReference type="NCBI Taxonomy" id="392033"/>
    <lineage>
        <taxon>Eukaryota</taxon>
        <taxon>Metazoa</taxon>
        <taxon>Spiralia</taxon>
        <taxon>Gnathifera</taxon>
        <taxon>Rotifera</taxon>
        <taxon>Eurotatoria</taxon>
        <taxon>Bdelloidea</taxon>
        <taxon>Philodinida</taxon>
        <taxon>Philodinidae</taxon>
        <taxon>Rotaria</taxon>
    </lineage>
</organism>
<dbReference type="GO" id="GO:0006623">
    <property type="term" value="P:protein targeting to vacuole"/>
    <property type="evidence" value="ECO:0007669"/>
    <property type="project" value="TreeGrafter"/>
</dbReference>
<evidence type="ECO:0000313" key="5">
    <source>
        <dbReference type="Proteomes" id="UP000663874"/>
    </source>
</evidence>
<proteinExistence type="inferred from homology"/>
<feature type="non-terminal residue" evidence="4">
    <location>
        <position position="1"/>
    </location>
</feature>
<feature type="domain" description="Chorein N-terminal" evidence="3">
    <location>
        <begin position="2"/>
        <end position="185"/>
    </location>
</feature>
<dbReference type="EMBL" id="CAJOBE010027994">
    <property type="protein sequence ID" value="CAF4279578.1"/>
    <property type="molecule type" value="Genomic_DNA"/>
</dbReference>
<reference evidence="4" key="1">
    <citation type="submission" date="2021-02" db="EMBL/GenBank/DDBJ databases">
        <authorList>
            <person name="Nowell W R."/>
        </authorList>
    </citation>
    <scope>NUCLEOTIDE SEQUENCE</scope>
</reference>
<comment type="similarity">
    <text evidence="1">Belongs to the VPS13 family.</text>
</comment>
<dbReference type="Proteomes" id="UP000663874">
    <property type="component" value="Unassembled WGS sequence"/>
</dbReference>
<dbReference type="AlphaFoldDB" id="A0A820GGE7"/>
<dbReference type="PANTHER" id="PTHR16166">
    <property type="entry name" value="VACUOLAR PROTEIN SORTING-ASSOCIATED PROTEIN VPS13"/>
    <property type="match status" value="1"/>
</dbReference>
<name>A0A820GGE7_9BILA</name>
<protein>
    <recommendedName>
        <fullName evidence="3">Chorein N-terminal domain-containing protein</fullName>
    </recommendedName>
</protein>
<evidence type="ECO:0000313" key="4">
    <source>
        <dbReference type="EMBL" id="CAF4279578.1"/>
    </source>
</evidence>
<keyword evidence="2" id="KW-0813">Transport</keyword>
<evidence type="ECO:0000259" key="3">
    <source>
        <dbReference type="Pfam" id="PF12624"/>
    </source>
</evidence>
<comment type="caution">
    <text evidence="4">The sequence shown here is derived from an EMBL/GenBank/DDBJ whole genome shotgun (WGS) entry which is preliminary data.</text>
</comment>
<gene>
    <name evidence="4" type="ORF">FNK824_LOCUS39840</name>
</gene>
<dbReference type="InterPro" id="IPR026854">
    <property type="entry name" value="VPS13_N"/>
</dbReference>
<sequence>SVKQAAYSTYTDVKHRSYILMKHNIENIKVLDIYLDLQSSYFLLPENGIYQDDVAVMCMDFGHLTFKRNDQGDQVTSLKEAKDIEEAREKSYTKFKLKLENVQLIYANRNESWEKVRQEKDTRLHLIKPLELDLDLGKCIYTDDANLPAWKVAGNLPNVELRLSDKRLFQIINHMESIPLPKSKNSTIVVPSMESEVH</sequence>
<dbReference type="GO" id="GO:0045053">
    <property type="term" value="P:protein retention in Golgi apparatus"/>
    <property type="evidence" value="ECO:0007669"/>
    <property type="project" value="TreeGrafter"/>
</dbReference>
<dbReference type="PANTHER" id="PTHR16166:SF93">
    <property type="entry name" value="INTERMEMBRANE LIPID TRANSFER PROTEIN VPS13"/>
    <property type="match status" value="1"/>
</dbReference>
<evidence type="ECO:0000256" key="2">
    <source>
        <dbReference type="ARBA" id="ARBA00022448"/>
    </source>
</evidence>
<dbReference type="InterPro" id="IPR026847">
    <property type="entry name" value="VPS13"/>
</dbReference>